<comment type="similarity">
    <text evidence="3">Belongs to the RBT5 family.</text>
</comment>
<dbReference type="EMBL" id="ML978171">
    <property type="protein sequence ID" value="KAF2032732.1"/>
    <property type="molecule type" value="Genomic_DNA"/>
</dbReference>
<evidence type="ECO:0000256" key="3">
    <source>
        <dbReference type="ARBA" id="ARBA00010031"/>
    </source>
</evidence>
<evidence type="ECO:0000256" key="5">
    <source>
        <dbReference type="ARBA" id="ARBA00022622"/>
    </source>
</evidence>
<evidence type="ECO:0000256" key="4">
    <source>
        <dbReference type="ARBA" id="ARBA00022525"/>
    </source>
</evidence>
<dbReference type="Pfam" id="PF05730">
    <property type="entry name" value="CFEM"/>
    <property type="match status" value="1"/>
</dbReference>
<organism evidence="11 12">
    <name type="scientific">Setomelanomma holmii</name>
    <dbReference type="NCBI Taxonomy" id="210430"/>
    <lineage>
        <taxon>Eukaryota</taxon>
        <taxon>Fungi</taxon>
        <taxon>Dikarya</taxon>
        <taxon>Ascomycota</taxon>
        <taxon>Pezizomycotina</taxon>
        <taxon>Dothideomycetes</taxon>
        <taxon>Pleosporomycetidae</taxon>
        <taxon>Pleosporales</taxon>
        <taxon>Pleosporineae</taxon>
        <taxon>Phaeosphaeriaceae</taxon>
        <taxon>Setomelanomma</taxon>
    </lineage>
</organism>
<keyword evidence="8" id="KW-0449">Lipoprotein</keyword>
<feature type="chain" id="PRO_5040343288" description="CFEM domain-containing protein" evidence="9">
    <location>
        <begin position="18"/>
        <end position="150"/>
    </location>
</feature>
<keyword evidence="4" id="KW-0964">Secreted</keyword>
<dbReference type="InterPro" id="IPR008427">
    <property type="entry name" value="Extracellular_membr_CFEM_dom"/>
</dbReference>
<name>A0A9P4LQH0_9PLEO</name>
<proteinExistence type="inferred from homology"/>
<keyword evidence="12" id="KW-1185">Reference proteome</keyword>
<gene>
    <name evidence="11" type="ORF">EK21DRAFT_60539</name>
</gene>
<evidence type="ECO:0000256" key="9">
    <source>
        <dbReference type="SAM" id="SignalP"/>
    </source>
</evidence>
<evidence type="ECO:0000256" key="1">
    <source>
        <dbReference type="ARBA" id="ARBA00004589"/>
    </source>
</evidence>
<dbReference type="Proteomes" id="UP000799777">
    <property type="component" value="Unassembled WGS sequence"/>
</dbReference>
<comment type="caution">
    <text evidence="11">The sequence shown here is derived from an EMBL/GenBank/DDBJ whole genome shotgun (WGS) entry which is preliminary data.</text>
</comment>
<comment type="subcellular location">
    <subcellularLocation>
        <location evidence="1">Membrane</location>
        <topology evidence="1">Lipid-anchor</topology>
        <topology evidence="1">GPI-anchor</topology>
    </subcellularLocation>
    <subcellularLocation>
        <location evidence="2">Secreted</location>
    </subcellularLocation>
</comment>
<keyword evidence="5" id="KW-0325">Glycoprotein</keyword>
<keyword evidence="5" id="KW-0472">Membrane</keyword>
<reference evidence="11" key="1">
    <citation type="journal article" date="2020" name="Stud. Mycol.">
        <title>101 Dothideomycetes genomes: a test case for predicting lifestyles and emergence of pathogens.</title>
        <authorList>
            <person name="Haridas S."/>
            <person name="Albert R."/>
            <person name="Binder M."/>
            <person name="Bloem J."/>
            <person name="Labutti K."/>
            <person name="Salamov A."/>
            <person name="Andreopoulos B."/>
            <person name="Baker S."/>
            <person name="Barry K."/>
            <person name="Bills G."/>
            <person name="Bluhm B."/>
            <person name="Cannon C."/>
            <person name="Castanera R."/>
            <person name="Culley D."/>
            <person name="Daum C."/>
            <person name="Ezra D."/>
            <person name="Gonzalez J."/>
            <person name="Henrissat B."/>
            <person name="Kuo A."/>
            <person name="Liang C."/>
            <person name="Lipzen A."/>
            <person name="Lutzoni F."/>
            <person name="Magnuson J."/>
            <person name="Mondo S."/>
            <person name="Nolan M."/>
            <person name="Ohm R."/>
            <person name="Pangilinan J."/>
            <person name="Park H.-J."/>
            <person name="Ramirez L."/>
            <person name="Alfaro M."/>
            <person name="Sun H."/>
            <person name="Tritt A."/>
            <person name="Yoshinaga Y."/>
            <person name="Zwiers L.-H."/>
            <person name="Turgeon B."/>
            <person name="Goodwin S."/>
            <person name="Spatafora J."/>
            <person name="Crous P."/>
            <person name="Grigoriev I."/>
        </authorList>
    </citation>
    <scope>NUCLEOTIDE SEQUENCE</scope>
    <source>
        <strain evidence="11">CBS 110217</strain>
    </source>
</reference>
<keyword evidence="5" id="KW-0336">GPI-anchor</keyword>
<evidence type="ECO:0000256" key="7">
    <source>
        <dbReference type="ARBA" id="ARBA00023157"/>
    </source>
</evidence>
<accession>A0A9P4LQH0</accession>
<feature type="signal peptide" evidence="9">
    <location>
        <begin position="1"/>
        <end position="17"/>
    </location>
</feature>
<dbReference type="GO" id="GO:0098552">
    <property type="term" value="C:side of membrane"/>
    <property type="evidence" value="ECO:0007669"/>
    <property type="project" value="UniProtKB-KW"/>
</dbReference>
<dbReference type="AlphaFoldDB" id="A0A9P4LQH0"/>
<protein>
    <recommendedName>
        <fullName evidence="10">CFEM domain-containing protein</fullName>
    </recommendedName>
</protein>
<keyword evidence="7" id="KW-1015">Disulfide bond</keyword>
<evidence type="ECO:0000256" key="2">
    <source>
        <dbReference type="ARBA" id="ARBA00004613"/>
    </source>
</evidence>
<evidence type="ECO:0000256" key="6">
    <source>
        <dbReference type="ARBA" id="ARBA00022729"/>
    </source>
</evidence>
<evidence type="ECO:0000313" key="11">
    <source>
        <dbReference type="EMBL" id="KAF2032732.1"/>
    </source>
</evidence>
<evidence type="ECO:0000259" key="10">
    <source>
        <dbReference type="Pfam" id="PF05730"/>
    </source>
</evidence>
<dbReference type="GO" id="GO:0005576">
    <property type="term" value="C:extracellular region"/>
    <property type="evidence" value="ECO:0007669"/>
    <property type="project" value="UniProtKB-SubCell"/>
</dbReference>
<feature type="domain" description="CFEM" evidence="10">
    <location>
        <begin position="46"/>
        <end position="115"/>
    </location>
</feature>
<keyword evidence="6 9" id="KW-0732">Signal</keyword>
<evidence type="ECO:0000256" key="8">
    <source>
        <dbReference type="ARBA" id="ARBA00023288"/>
    </source>
</evidence>
<sequence>MRFLLPTLLSLSAITTAQLTYNVTQAFQPGNWKKYHCLDNDNLSTWLPSCLHECQANANAKDGCVPDDFTCHCINYTVYSDLIEPCAFPPALNGTGTCTLAELGAARPVINDMCNFFNATLYADYRRCPQELSKRKTFEIVRSEEVIVSW</sequence>
<dbReference type="OrthoDB" id="3932980at2759"/>
<evidence type="ECO:0000313" key="12">
    <source>
        <dbReference type="Proteomes" id="UP000799777"/>
    </source>
</evidence>